<name>A0A3N1ZTK6_9ACTN</name>
<protein>
    <recommendedName>
        <fullName evidence="4">RiboL-PSP-HEPN domain-containing protein</fullName>
    </recommendedName>
</protein>
<evidence type="ECO:0008006" key="4">
    <source>
        <dbReference type="Google" id="ProtNLM"/>
    </source>
</evidence>
<evidence type="ECO:0000256" key="1">
    <source>
        <dbReference type="SAM" id="MobiDB-lite"/>
    </source>
</evidence>
<sequence length="172" mass="19187">MTTAQKGPRVSREDRHEPDWTRSLTPAAARRLDRSLIDLMTDPDFEEARRIVPVSTPAGILTAHGEMERCLRAAWAIDNPDETRWQASSTQMVRDLGLDSEFGSVIRDLTRLRNNYAHGDAANRIDVDSAMSYIDTCEAVAQSAQRKVLSKLRHPSGAHPFLAYLTGGMPLK</sequence>
<dbReference type="Proteomes" id="UP000275749">
    <property type="component" value="Unassembled WGS sequence"/>
</dbReference>
<proteinExistence type="predicted"/>
<comment type="caution">
    <text evidence="2">The sequence shown here is derived from an EMBL/GenBank/DDBJ whole genome shotgun (WGS) entry which is preliminary data.</text>
</comment>
<dbReference type="EMBL" id="RKHG01000001">
    <property type="protein sequence ID" value="ROR54195.1"/>
    <property type="molecule type" value="Genomic_DNA"/>
</dbReference>
<reference evidence="2 3" key="1">
    <citation type="submission" date="2018-11" db="EMBL/GenBank/DDBJ databases">
        <title>Sequencing the genomes of 1000 actinobacteria strains.</title>
        <authorList>
            <person name="Klenk H.-P."/>
        </authorList>
    </citation>
    <scope>NUCLEOTIDE SEQUENCE [LARGE SCALE GENOMIC DNA]</scope>
    <source>
        <strain evidence="2 3">DSM 10546</strain>
    </source>
</reference>
<dbReference type="AlphaFoldDB" id="A0A3N1ZTK6"/>
<gene>
    <name evidence="2" type="ORF">EDD41_1387</name>
</gene>
<evidence type="ECO:0000313" key="3">
    <source>
        <dbReference type="Proteomes" id="UP000275749"/>
    </source>
</evidence>
<feature type="region of interest" description="Disordered" evidence="1">
    <location>
        <begin position="1"/>
        <end position="22"/>
    </location>
</feature>
<organism evidence="2 3">
    <name type="scientific">Luteococcus japonicus</name>
    <dbReference type="NCBI Taxonomy" id="33984"/>
    <lineage>
        <taxon>Bacteria</taxon>
        <taxon>Bacillati</taxon>
        <taxon>Actinomycetota</taxon>
        <taxon>Actinomycetes</taxon>
        <taxon>Propionibacteriales</taxon>
        <taxon>Propionibacteriaceae</taxon>
        <taxon>Luteococcus</taxon>
    </lineage>
</organism>
<evidence type="ECO:0000313" key="2">
    <source>
        <dbReference type="EMBL" id="ROR54195.1"/>
    </source>
</evidence>
<accession>A0A3N1ZTK6</accession>
<feature type="compositionally biased region" description="Basic and acidic residues" evidence="1">
    <location>
        <begin position="10"/>
        <end position="20"/>
    </location>
</feature>
<dbReference type="RefSeq" id="WP_148060493.1">
    <property type="nucleotide sequence ID" value="NZ_RKHG01000001.1"/>
</dbReference>